<proteinExistence type="predicted"/>
<evidence type="ECO:0000256" key="1">
    <source>
        <dbReference type="SAM" id="Phobius"/>
    </source>
</evidence>
<dbReference type="InterPro" id="IPR046554">
    <property type="entry name" value="DUF6708"/>
</dbReference>
<gene>
    <name evidence="3" type="ordered locus">YpsIP31758_2493</name>
</gene>
<dbReference type="Proteomes" id="UP000002412">
    <property type="component" value="Chromosome"/>
</dbReference>
<dbReference type="KEGG" id="ypi:YpsIP31758_2493"/>
<keyword evidence="1" id="KW-1133">Transmembrane helix</keyword>
<feature type="domain" description="DUF6708" evidence="2">
    <location>
        <begin position="121"/>
        <end position="246"/>
    </location>
</feature>
<dbReference type="HOGENOM" id="CLU_089334_0_0_6"/>
<keyword evidence="1" id="KW-0472">Membrane</keyword>
<dbReference type="EMBL" id="CP000720">
    <property type="protein sequence ID" value="ABS49087.1"/>
    <property type="molecule type" value="Genomic_DNA"/>
</dbReference>
<dbReference type="Pfam" id="PF20455">
    <property type="entry name" value="DUF6708"/>
    <property type="match status" value="1"/>
</dbReference>
<sequence>MNEKNSQPPRESMQEMRAGYLKKRDPSFSRLVPQVKYWEEDLPEQHEDQPTAPRLIRVNEINDTWMEIPRYENIWWGGLWLFSFVFLIPFILSMMFLQLPGFYSKSPTEMKFFFGISNFSLLSLIFFCFRMALFVPRGTPVRFNRKRQKVYVYEHQRSNWNPWSRWPTVIKVFDWADIHGEMVRQVGRYDSGHRLSCAVCKPGTYEVVDRFILSWTEGDSRVIRGLWSHCCQYMQGKTVPETPLLTRKPWSWCPINNIRWPQDIDRESTTAPD</sequence>
<protein>
    <recommendedName>
        <fullName evidence="2">DUF6708 domain-containing protein</fullName>
    </recommendedName>
</protein>
<keyword evidence="1" id="KW-0812">Transmembrane</keyword>
<evidence type="ECO:0000313" key="3">
    <source>
        <dbReference type="EMBL" id="ABS49087.1"/>
    </source>
</evidence>
<reference evidence="3 4" key="1">
    <citation type="journal article" date="2007" name="PLoS Genet.">
        <title>The complete genome sequence of Yersinia pseudotuberculosis IP31758, the causative agent of Far East scarlet-like fever.</title>
        <authorList>
            <person name="Eppinger M."/>
            <person name="Rosovitz M.J."/>
            <person name="Fricke W.F."/>
            <person name="Rasko D.A."/>
            <person name="Kokorina G."/>
            <person name="Fayolle C."/>
            <person name="Lindler L.E."/>
            <person name="Carniel E."/>
            <person name="Ravel J."/>
        </authorList>
    </citation>
    <scope>NUCLEOTIDE SEQUENCE [LARGE SCALE GENOMIC DNA]</scope>
    <source>
        <strain evidence="3 4">IP 31758</strain>
    </source>
</reference>
<accession>A0A0U1R1K4</accession>
<evidence type="ECO:0000259" key="2">
    <source>
        <dbReference type="Pfam" id="PF20455"/>
    </source>
</evidence>
<name>A0A0U1R1K4_YERP3</name>
<evidence type="ECO:0000313" key="4">
    <source>
        <dbReference type="Proteomes" id="UP000002412"/>
    </source>
</evidence>
<feature type="transmembrane region" description="Helical" evidence="1">
    <location>
        <begin position="74"/>
        <end position="92"/>
    </location>
</feature>
<dbReference type="AlphaFoldDB" id="A0A0U1R1K4"/>
<feature type="transmembrane region" description="Helical" evidence="1">
    <location>
        <begin position="112"/>
        <end position="135"/>
    </location>
</feature>
<organism evidence="3 4">
    <name type="scientific">Yersinia pseudotuberculosis serotype O:1b (strain IP 31758)</name>
    <dbReference type="NCBI Taxonomy" id="349747"/>
    <lineage>
        <taxon>Bacteria</taxon>
        <taxon>Pseudomonadati</taxon>
        <taxon>Pseudomonadota</taxon>
        <taxon>Gammaproteobacteria</taxon>
        <taxon>Enterobacterales</taxon>
        <taxon>Yersiniaceae</taxon>
        <taxon>Yersinia</taxon>
    </lineage>
</organism>